<evidence type="ECO:0000256" key="12">
    <source>
        <dbReference type="SAM" id="MobiDB-lite"/>
    </source>
</evidence>
<keyword evidence="10" id="KW-1133">Transmembrane helix</keyword>
<dbReference type="Gene3D" id="3.90.550.50">
    <property type="match status" value="1"/>
</dbReference>
<dbReference type="EC" id="2.4.1.122" evidence="4"/>
<feature type="compositionally biased region" description="Low complexity" evidence="12">
    <location>
        <begin position="30"/>
        <end position="41"/>
    </location>
</feature>
<evidence type="ECO:0000259" key="13">
    <source>
        <dbReference type="Pfam" id="PF02434"/>
    </source>
</evidence>
<dbReference type="AlphaFoldDB" id="A0A9J6H7W9"/>
<keyword evidence="5" id="KW-0328">Glycosyltransferase</keyword>
<evidence type="ECO:0000256" key="9">
    <source>
        <dbReference type="ARBA" id="ARBA00022968"/>
    </source>
</evidence>
<evidence type="ECO:0000313" key="15">
    <source>
        <dbReference type="Proteomes" id="UP000821853"/>
    </source>
</evidence>
<evidence type="ECO:0000256" key="10">
    <source>
        <dbReference type="ARBA" id="ARBA00022989"/>
    </source>
</evidence>
<organism evidence="14 15">
    <name type="scientific">Haemaphysalis longicornis</name>
    <name type="common">Bush tick</name>
    <dbReference type="NCBI Taxonomy" id="44386"/>
    <lineage>
        <taxon>Eukaryota</taxon>
        <taxon>Metazoa</taxon>
        <taxon>Ecdysozoa</taxon>
        <taxon>Arthropoda</taxon>
        <taxon>Chelicerata</taxon>
        <taxon>Arachnida</taxon>
        <taxon>Acari</taxon>
        <taxon>Parasitiformes</taxon>
        <taxon>Ixodida</taxon>
        <taxon>Ixodoidea</taxon>
        <taxon>Ixodidae</taxon>
        <taxon>Haemaphysalinae</taxon>
        <taxon>Haemaphysalis</taxon>
    </lineage>
</organism>
<comment type="caution">
    <text evidence="14">The sequence shown here is derived from an EMBL/GenBank/DDBJ whole genome shotgun (WGS) entry which is preliminary data.</text>
</comment>
<proteinExistence type="inferred from homology"/>
<feature type="domain" description="Fringe-like glycosyltransferase" evidence="13">
    <location>
        <begin position="316"/>
        <end position="433"/>
    </location>
</feature>
<feature type="region of interest" description="Disordered" evidence="12">
    <location>
        <begin position="1"/>
        <end position="44"/>
    </location>
</feature>
<accession>A0A9J6H7W9</accession>
<feature type="compositionally biased region" description="Basic and acidic residues" evidence="12">
    <location>
        <begin position="89"/>
        <end position="99"/>
    </location>
</feature>
<evidence type="ECO:0000256" key="7">
    <source>
        <dbReference type="ARBA" id="ARBA00022692"/>
    </source>
</evidence>
<feature type="compositionally biased region" description="Low complexity" evidence="12">
    <location>
        <begin position="259"/>
        <end position="284"/>
    </location>
</feature>
<keyword evidence="15" id="KW-1185">Reference proteome</keyword>
<dbReference type="InterPro" id="IPR003378">
    <property type="entry name" value="Fringe-like_glycosylTrfase"/>
</dbReference>
<sequence>MKGDSGWAGPKARTRAAGGRRSDLRRVPRAARSSARHTAAAPGVSCFPVFPRPRTCHTRPCHDGNSQGSSSCRDMTASRRGHPLPQRTRGAETRGESAHPHHSNIPSDADDPSCYTTGQHVLALLALTRIEATFVWWHYFERLGWEMAGGAGGVEQQQQPVPMERGGAGVGGWLPRGFLLPLGTGITFGFGCAYLLLSVLSLDPRGGAAPVAVGPLLLAALGPARRPLAGRRGGRAREVARLARARRRVPPQRGRPRGPRAAAGGARAVLGDDAAAQPRPQGAPREGHMGAPLQHAAVHELPRGTPRCPAVALNVTESRSALWAKTKAAFDYVARHHLRDHEWFLKADDDTYVVVENLRYFLRDKNASEAVYYGCRFRPYVKQGYMSGGAGYVLSREAVRRLAERGPHSGCRADGGGAEDVEMGRCLQRLGVAAGDTRDSAGRGRFFPLVPESHLIPGQMPKDFWLWSYTYYPLKEVRSFLRSVSAGLLWQVKGMGSHSRQAETCSCTLLESCACLKNAFYLPSSER</sequence>
<dbReference type="VEuPathDB" id="VectorBase:HLOH_063819"/>
<evidence type="ECO:0000256" key="4">
    <source>
        <dbReference type="ARBA" id="ARBA00012557"/>
    </source>
</evidence>
<keyword evidence="9" id="KW-0735">Signal-anchor</keyword>
<reference evidence="14 15" key="1">
    <citation type="journal article" date="2020" name="Cell">
        <title>Large-Scale Comparative Analyses of Tick Genomes Elucidate Their Genetic Diversity and Vector Capacities.</title>
        <authorList>
            <consortium name="Tick Genome and Microbiome Consortium (TIGMIC)"/>
            <person name="Jia N."/>
            <person name="Wang J."/>
            <person name="Shi W."/>
            <person name="Du L."/>
            <person name="Sun Y."/>
            <person name="Zhan W."/>
            <person name="Jiang J.F."/>
            <person name="Wang Q."/>
            <person name="Zhang B."/>
            <person name="Ji P."/>
            <person name="Bell-Sakyi L."/>
            <person name="Cui X.M."/>
            <person name="Yuan T.T."/>
            <person name="Jiang B.G."/>
            <person name="Yang W.F."/>
            <person name="Lam T.T."/>
            <person name="Chang Q.C."/>
            <person name="Ding S.J."/>
            <person name="Wang X.J."/>
            <person name="Zhu J.G."/>
            <person name="Ruan X.D."/>
            <person name="Zhao L."/>
            <person name="Wei J.T."/>
            <person name="Ye R.Z."/>
            <person name="Que T.C."/>
            <person name="Du C.H."/>
            <person name="Zhou Y.H."/>
            <person name="Cheng J.X."/>
            <person name="Dai P.F."/>
            <person name="Guo W.B."/>
            <person name="Han X.H."/>
            <person name="Huang E.J."/>
            <person name="Li L.F."/>
            <person name="Wei W."/>
            <person name="Gao Y.C."/>
            <person name="Liu J.Z."/>
            <person name="Shao H.Z."/>
            <person name="Wang X."/>
            <person name="Wang C.C."/>
            <person name="Yang T.C."/>
            <person name="Huo Q.B."/>
            <person name="Li W."/>
            <person name="Chen H.Y."/>
            <person name="Chen S.E."/>
            <person name="Zhou L.G."/>
            <person name="Ni X.B."/>
            <person name="Tian J.H."/>
            <person name="Sheng Y."/>
            <person name="Liu T."/>
            <person name="Pan Y.S."/>
            <person name="Xia L.Y."/>
            <person name="Li J."/>
            <person name="Zhao F."/>
            <person name="Cao W.C."/>
        </authorList>
    </citation>
    <scope>NUCLEOTIDE SEQUENCE [LARGE SCALE GENOMIC DNA]</scope>
    <source>
        <strain evidence="14">HaeL-2018</strain>
    </source>
</reference>
<feature type="compositionally biased region" description="Basic residues" evidence="12">
    <location>
        <begin position="246"/>
        <end position="258"/>
    </location>
</feature>
<dbReference type="OrthoDB" id="414175at2759"/>
<evidence type="ECO:0000256" key="6">
    <source>
        <dbReference type="ARBA" id="ARBA00022679"/>
    </source>
</evidence>
<feature type="compositionally biased region" description="Polar residues" evidence="12">
    <location>
        <begin position="64"/>
        <end position="73"/>
    </location>
</feature>
<dbReference type="EMBL" id="JABSTR010000390">
    <property type="protein sequence ID" value="KAH9382797.1"/>
    <property type="molecule type" value="Genomic_DNA"/>
</dbReference>
<protein>
    <recommendedName>
        <fullName evidence="4">N-acetylgalactosaminide beta-1,3-galactosyltransferase</fullName>
        <ecNumber evidence="4">2.4.1.122</ecNumber>
    </recommendedName>
</protein>
<evidence type="ECO:0000256" key="11">
    <source>
        <dbReference type="ARBA" id="ARBA00023136"/>
    </source>
</evidence>
<comment type="similarity">
    <text evidence="3">Belongs to the glycosyltransferase 31 family. Beta3-Gal-T subfamily.</text>
</comment>
<evidence type="ECO:0000256" key="1">
    <source>
        <dbReference type="ARBA" id="ARBA00004606"/>
    </source>
</evidence>
<keyword evidence="7" id="KW-0812">Transmembrane</keyword>
<feature type="region of interest" description="Disordered" evidence="12">
    <location>
        <begin position="246"/>
        <end position="289"/>
    </location>
</feature>
<keyword evidence="6" id="KW-0808">Transferase</keyword>
<dbReference type="GO" id="GO:0016263">
    <property type="term" value="F:glycoprotein-N-acetylgalactosamine 3-beta-galactosyltransferase activity"/>
    <property type="evidence" value="ECO:0007669"/>
    <property type="project" value="UniProtKB-EC"/>
</dbReference>
<dbReference type="Proteomes" id="UP000821853">
    <property type="component" value="Unassembled WGS sequence"/>
</dbReference>
<evidence type="ECO:0000256" key="8">
    <source>
        <dbReference type="ARBA" id="ARBA00022741"/>
    </source>
</evidence>
<evidence type="ECO:0000256" key="2">
    <source>
        <dbReference type="ARBA" id="ARBA00004922"/>
    </source>
</evidence>
<evidence type="ECO:0000313" key="14">
    <source>
        <dbReference type="EMBL" id="KAH9382797.1"/>
    </source>
</evidence>
<comment type="subcellular location">
    <subcellularLocation>
        <location evidence="1">Membrane</location>
        <topology evidence="1">Single-pass type II membrane protein</topology>
    </subcellularLocation>
</comment>
<feature type="region of interest" description="Disordered" evidence="12">
    <location>
        <begin position="58"/>
        <end position="109"/>
    </location>
</feature>
<dbReference type="PANTHER" id="PTHR23033">
    <property type="entry name" value="BETA1,3-GALACTOSYLTRANSFERASE"/>
    <property type="match status" value="1"/>
</dbReference>
<name>A0A9J6H7W9_HAELO</name>
<keyword evidence="8" id="KW-0547">Nucleotide-binding</keyword>
<dbReference type="PANTHER" id="PTHR23033:SF14">
    <property type="entry name" value="GLYCOPROTEIN-N-ACETYLGALACTOSAMINE 3-BETA-GALACTOSYLTRANSFERASE 1-RELATED"/>
    <property type="match status" value="1"/>
</dbReference>
<dbReference type="GO" id="GO:0016020">
    <property type="term" value="C:membrane"/>
    <property type="evidence" value="ECO:0007669"/>
    <property type="project" value="UniProtKB-SubCell"/>
</dbReference>
<evidence type="ECO:0000256" key="3">
    <source>
        <dbReference type="ARBA" id="ARBA00006462"/>
    </source>
</evidence>
<keyword evidence="11" id="KW-0472">Membrane</keyword>
<gene>
    <name evidence="14" type="ORF">HPB48_023359</name>
</gene>
<evidence type="ECO:0000256" key="5">
    <source>
        <dbReference type="ARBA" id="ARBA00022676"/>
    </source>
</evidence>
<dbReference type="Pfam" id="PF02434">
    <property type="entry name" value="Fringe"/>
    <property type="match status" value="1"/>
</dbReference>
<dbReference type="GO" id="GO:0000166">
    <property type="term" value="F:nucleotide binding"/>
    <property type="evidence" value="ECO:0007669"/>
    <property type="project" value="UniProtKB-KW"/>
</dbReference>
<comment type="pathway">
    <text evidence="2">Protein modification; protein glycosylation.</text>
</comment>
<dbReference type="InterPro" id="IPR026050">
    <property type="entry name" value="C1GALT1/C1GALT1_chp1"/>
</dbReference>